<dbReference type="OrthoDB" id="5783963at2759"/>
<evidence type="ECO:0000256" key="1">
    <source>
        <dbReference type="ARBA" id="ARBA00008966"/>
    </source>
</evidence>
<feature type="compositionally biased region" description="Basic and acidic residues" evidence="3">
    <location>
        <begin position="45"/>
        <end position="58"/>
    </location>
</feature>
<dbReference type="HOGENOM" id="CLU_018299_2_2_1"/>
<dbReference type="InterPro" id="IPR039223">
    <property type="entry name" value="AATF/Bfr2"/>
</dbReference>
<dbReference type="Pfam" id="PF08164">
    <property type="entry name" value="TRAUB"/>
    <property type="match status" value="1"/>
</dbReference>
<dbReference type="GO" id="GO:0005730">
    <property type="term" value="C:nucleolus"/>
    <property type="evidence" value="ECO:0007669"/>
    <property type="project" value="TreeGrafter"/>
</dbReference>
<gene>
    <name evidence="6" type="ORF">PV09_08987</name>
</gene>
<sequence>MARPKTRAQKLQELSDVRAKDFDPEDVGEYNSDSETNEFESDNDAPIHAREHYEEVGKSKLRKPQPINLGPQYAGLKVRRDALNVDDDEDDPFSRDYGDSDSANEISASDQDGEEESLSEGLNGSSDEDRSDNEAGTDLTHEEDDESDDEGSVGRNEGLGTARNADGIDREELRKLMIDDQKHVAATLSQSAKADAEKGKAVKAQRSTFDTLLNARIKLQKALIATNSLLASHPSKDITESEQDVIHAAEVAALKLWNNLNDLRTSLQSIKTGQKRSHRQFTTQDSIDELWEEMKTYETAQKKPRITGLDFWASKTRAMTSLPQSRGRLQQSIKENQLSDVLAAQLADIARLVSKTQVARSCAPIQAASVKKPQASTGDARDDDASEKEPEKLPIYDDADFYTILLANLISQRSSDATINLSNLSIQPWQAAREAKTKKVVDTKASKGRKLRYTVHEKLVSFMAPEDRGSWGERQAEELFSSLFGRRIALEEDHENFNEDAEEDKEIEGLKLFGGQE</sequence>
<name>A0A0D1ZXX9_9PEZI</name>
<feature type="region of interest" description="Disordered" evidence="3">
    <location>
        <begin position="496"/>
        <end position="517"/>
    </location>
</feature>
<reference evidence="6 7" key="1">
    <citation type="submission" date="2015-01" db="EMBL/GenBank/DDBJ databases">
        <title>The Genome Sequence of Ochroconis gallopava CBS43764.</title>
        <authorList>
            <consortium name="The Broad Institute Genomics Platform"/>
            <person name="Cuomo C."/>
            <person name="de Hoog S."/>
            <person name="Gorbushina A."/>
            <person name="Stielow B."/>
            <person name="Teixiera M."/>
            <person name="Abouelleil A."/>
            <person name="Chapman S.B."/>
            <person name="Priest M."/>
            <person name="Young S.K."/>
            <person name="Wortman J."/>
            <person name="Nusbaum C."/>
            <person name="Birren B."/>
        </authorList>
    </citation>
    <scope>NUCLEOTIDE SEQUENCE [LARGE SCALE GENOMIC DNA]</scope>
    <source>
        <strain evidence="6 7">CBS 43764</strain>
    </source>
</reference>
<dbReference type="Pfam" id="PF13339">
    <property type="entry name" value="AATF-Che1"/>
    <property type="match status" value="1"/>
</dbReference>
<dbReference type="RefSeq" id="XP_016209197.1">
    <property type="nucleotide sequence ID" value="XM_016362972.1"/>
</dbReference>
<proteinExistence type="inferred from homology"/>
<evidence type="ECO:0000259" key="4">
    <source>
        <dbReference type="Pfam" id="PF08164"/>
    </source>
</evidence>
<feature type="compositionally biased region" description="Acidic residues" evidence="3">
    <location>
        <begin position="141"/>
        <end position="151"/>
    </location>
</feature>
<dbReference type="EMBL" id="KN847579">
    <property type="protein sequence ID" value="KIV99327.1"/>
    <property type="molecule type" value="Genomic_DNA"/>
</dbReference>
<dbReference type="FunCoup" id="A0A0D1ZXX9">
    <property type="interactions" value="879"/>
</dbReference>
<dbReference type="VEuPathDB" id="FungiDB:PV09_08987"/>
<dbReference type="Proteomes" id="UP000053259">
    <property type="component" value="Unassembled WGS sequence"/>
</dbReference>
<dbReference type="PANTHER" id="PTHR15565">
    <property type="entry name" value="AATF PROTEIN APOPTOSIS ANTAGONIZING TRANSCRIPTION FACTOR"/>
    <property type="match status" value="1"/>
</dbReference>
<feature type="region of interest" description="Disordered" evidence="3">
    <location>
        <begin position="363"/>
        <end position="391"/>
    </location>
</feature>
<dbReference type="InterPro" id="IPR025160">
    <property type="entry name" value="AATF"/>
</dbReference>
<organism evidence="6 7">
    <name type="scientific">Verruconis gallopava</name>
    <dbReference type="NCBI Taxonomy" id="253628"/>
    <lineage>
        <taxon>Eukaryota</taxon>
        <taxon>Fungi</taxon>
        <taxon>Dikarya</taxon>
        <taxon>Ascomycota</taxon>
        <taxon>Pezizomycotina</taxon>
        <taxon>Dothideomycetes</taxon>
        <taxon>Pleosporomycetidae</taxon>
        <taxon>Venturiales</taxon>
        <taxon>Sympoventuriaceae</taxon>
        <taxon>Verruconis</taxon>
    </lineage>
</organism>
<evidence type="ECO:0000313" key="6">
    <source>
        <dbReference type="EMBL" id="KIV99327.1"/>
    </source>
</evidence>
<dbReference type="GO" id="GO:0000462">
    <property type="term" value="P:maturation of SSU-rRNA from tricistronic rRNA transcript (SSU-rRNA, 5.8S rRNA, LSU-rRNA)"/>
    <property type="evidence" value="ECO:0007669"/>
    <property type="project" value="TreeGrafter"/>
</dbReference>
<accession>A0A0D1ZXX9</accession>
<evidence type="ECO:0000256" key="3">
    <source>
        <dbReference type="SAM" id="MobiDB-lite"/>
    </source>
</evidence>
<comment type="similarity">
    <text evidence="1">Belongs to the AATF family.</text>
</comment>
<evidence type="ECO:0000259" key="5">
    <source>
        <dbReference type="Pfam" id="PF13339"/>
    </source>
</evidence>
<dbReference type="InParanoid" id="A0A0D1ZXX9"/>
<keyword evidence="7" id="KW-1185">Reference proteome</keyword>
<feature type="region of interest" description="Disordered" evidence="3">
    <location>
        <begin position="1"/>
        <end position="168"/>
    </location>
</feature>
<feature type="compositionally biased region" description="Basic and acidic residues" evidence="3">
    <location>
        <begin position="13"/>
        <end position="22"/>
    </location>
</feature>
<feature type="domain" description="AATF leucine zipper-containing" evidence="5">
    <location>
        <begin position="195"/>
        <end position="315"/>
    </location>
</feature>
<feature type="domain" description="Apoptosis-antagonizing transcription factor C-terminal" evidence="4">
    <location>
        <begin position="402"/>
        <end position="484"/>
    </location>
</feature>
<dbReference type="GeneID" id="27316960"/>
<dbReference type="InterPro" id="IPR012617">
    <property type="entry name" value="AATF_C"/>
</dbReference>
<dbReference type="PANTHER" id="PTHR15565:SF0">
    <property type="entry name" value="PROTEIN AATF"/>
    <property type="match status" value="1"/>
</dbReference>
<evidence type="ECO:0000313" key="7">
    <source>
        <dbReference type="Proteomes" id="UP000053259"/>
    </source>
</evidence>
<dbReference type="AlphaFoldDB" id="A0A0D1ZXX9"/>
<protein>
    <recommendedName>
        <fullName evidence="2">Protein BFR2</fullName>
    </recommendedName>
</protein>
<evidence type="ECO:0000256" key="2">
    <source>
        <dbReference type="ARBA" id="ARBA00013850"/>
    </source>
</evidence>
<dbReference type="STRING" id="253628.A0A0D1ZXX9"/>